<accession>A0A411BKM7</accession>
<dbReference type="EMBL" id="MH925094">
    <property type="protein sequence ID" value="QAY02175.1"/>
    <property type="molecule type" value="Genomic_DNA"/>
</dbReference>
<evidence type="ECO:0000313" key="2">
    <source>
        <dbReference type="Proteomes" id="UP000290327"/>
    </source>
</evidence>
<protein>
    <submittedName>
        <fullName evidence="1">Uncharacterized protein</fullName>
    </submittedName>
</protein>
<reference evidence="1 2" key="1">
    <citation type="submission" date="2018-09" db="EMBL/GenBank/DDBJ databases">
        <title>Characterization and complete genomic analysis of VspSw_1.</title>
        <authorList>
            <person name="Chen L."/>
        </authorList>
    </citation>
    <scope>NUCLEOTIDE SEQUENCE [LARGE SCALE GENOMIC DNA]</scope>
</reference>
<organism evidence="1 2">
    <name type="scientific">Vibrio phage VspSw_1</name>
    <dbReference type="NCBI Taxonomy" id="2484249"/>
    <lineage>
        <taxon>Viruses</taxon>
        <taxon>Duplodnaviria</taxon>
        <taxon>Heunggongvirae</taxon>
        <taxon>Uroviricota</taxon>
        <taxon>Caudoviricetes</taxon>
        <taxon>Demerecviridae</taxon>
        <taxon>Pogseptimavirus</taxon>
        <taxon>Pogseptimavirus VspSw1</taxon>
    </lineage>
</organism>
<evidence type="ECO:0000313" key="1">
    <source>
        <dbReference type="EMBL" id="QAY02175.1"/>
    </source>
</evidence>
<dbReference type="Proteomes" id="UP000290327">
    <property type="component" value="Segment"/>
</dbReference>
<proteinExistence type="predicted"/>
<gene>
    <name evidence="1" type="ORF">VspSw1_106</name>
</gene>
<name>A0A411BKM7_9CAUD</name>
<sequence length="84" mass="9870">MEYKSNGAYFKKYVLEQMLDEIAFSFPDVFHAILVSDPIHFKYTARVCCHLSDDPIEVTENIWDYDKLLLGVEEKLINLYCQDS</sequence>
<keyword evidence="2" id="KW-1185">Reference proteome</keyword>